<keyword evidence="2" id="KW-0560">Oxidoreductase</keyword>
<dbReference type="EMBL" id="DRQG01000015">
    <property type="protein sequence ID" value="HGY54272.1"/>
    <property type="molecule type" value="Genomic_DNA"/>
</dbReference>
<evidence type="ECO:0000313" key="3">
    <source>
        <dbReference type="EMBL" id="HGY54272.1"/>
    </source>
</evidence>
<proteinExistence type="inferred from homology"/>
<dbReference type="PRINTS" id="PR00080">
    <property type="entry name" value="SDRFAMILY"/>
</dbReference>
<dbReference type="PANTHER" id="PTHR43639">
    <property type="entry name" value="OXIDOREDUCTASE, SHORT-CHAIN DEHYDROGENASE/REDUCTASE FAMILY (AFU_ORTHOLOGUE AFUA_5G02870)"/>
    <property type="match status" value="1"/>
</dbReference>
<evidence type="ECO:0000256" key="2">
    <source>
        <dbReference type="ARBA" id="ARBA00023002"/>
    </source>
</evidence>
<organism evidence="3">
    <name type="scientific">Caldithrix abyssi</name>
    <dbReference type="NCBI Taxonomy" id="187145"/>
    <lineage>
        <taxon>Bacteria</taxon>
        <taxon>Pseudomonadati</taxon>
        <taxon>Calditrichota</taxon>
        <taxon>Calditrichia</taxon>
        <taxon>Calditrichales</taxon>
        <taxon>Calditrichaceae</taxon>
        <taxon>Caldithrix</taxon>
    </lineage>
</organism>
<dbReference type="InterPro" id="IPR002347">
    <property type="entry name" value="SDR_fam"/>
</dbReference>
<dbReference type="Pfam" id="PF13561">
    <property type="entry name" value="adh_short_C2"/>
    <property type="match status" value="1"/>
</dbReference>
<dbReference type="AlphaFoldDB" id="A0A7V4WUC8"/>
<gene>
    <name evidence="3" type="ORF">ENK44_01095</name>
</gene>
<sequence length="244" mass="26699">MDIQDKVILVTGGAVRIGRAITLELLKAGGQVFCHYYSSRKAAQNLSNVAADYPGTLHLYSYDLMKPDAAQKIISQTIKTFGRIDVLINNAAIFFKTPLGSVREEDWDVLHTLNLKQVFFLSQEAGLRMKQQGFGKIINIADAGAESPFPSYIPYSVTKAGVVALTRGLAKALAPEVLVNCISPGPVMLPEDYVTQEKEQALRQTLLKREGSAEDIARTVRFLIEGSDYITGAVIPVDGGRQIR</sequence>
<accession>A0A7V4WUC8</accession>
<name>A0A7V4WUC8_CALAY</name>
<dbReference type="FunFam" id="3.40.50.720:FF:000084">
    <property type="entry name" value="Short-chain dehydrogenase reductase"/>
    <property type="match status" value="1"/>
</dbReference>
<dbReference type="InterPro" id="IPR036291">
    <property type="entry name" value="NAD(P)-bd_dom_sf"/>
</dbReference>
<dbReference type="PANTHER" id="PTHR43639:SF1">
    <property type="entry name" value="SHORT-CHAIN DEHYDROGENASE_REDUCTASE FAMILY PROTEIN"/>
    <property type="match status" value="1"/>
</dbReference>
<evidence type="ECO:0000256" key="1">
    <source>
        <dbReference type="ARBA" id="ARBA00006484"/>
    </source>
</evidence>
<protein>
    <submittedName>
        <fullName evidence="3">SDR family oxidoreductase</fullName>
    </submittedName>
</protein>
<dbReference type="Gene3D" id="3.40.50.720">
    <property type="entry name" value="NAD(P)-binding Rossmann-like Domain"/>
    <property type="match status" value="1"/>
</dbReference>
<dbReference type="GO" id="GO:0016491">
    <property type="term" value="F:oxidoreductase activity"/>
    <property type="evidence" value="ECO:0007669"/>
    <property type="project" value="UniProtKB-KW"/>
</dbReference>
<comment type="similarity">
    <text evidence="1">Belongs to the short-chain dehydrogenases/reductases (SDR) family.</text>
</comment>
<dbReference type="InterPro" id="IPR020904">
    <property type="entry name" value="Sc_DH/Rdtase_CS"/>
</dbReference>
<reference evidence="3" key="1">
    <citation type="journal article" date="2020" name="mSystems">
        <title>Genome- and Community-Level Interaction Insights into Carbon Utilization and Element Cycling Functions of Hydrothermarchaeota in Hydrothermal Sediment.</title>
        <authorList>
            <person name="Zhou Z."/>
            <person name="Liu Y."/>
            <person name="Xu W."/>
            <person name="Pan J."/>
            <person name="Luo Z.H."/>
            <person name="Li M."/>
        </authorList>
    </citation>
    <scope>NUCLEOTIDE SEQUENCE [LARGE SCALE GENOMIC DNA]</scope>
    <source>
        <strain evidence="3">HyVt-577</strain>
    </source>
</reference>
<dbReference type="PROSITE" id="PS00061">
    <property type="entry name" value="ADH_SHORT"/>
    <property type="match status" value="1"/>
</dbReference>
<dbReference type="PRINTS" id="PR00081">
    <property type="entry name" value="GDHRDH"/>
</dbReference>
<dbReference type="Proteomes" id="UP000885779">
    <property type="component" value="Unassembled WGS sequence"/>
</dbReference>
<comment type="caution">
    <text evidence="3">The sequence shown here is derived from an EMBL/GenBank/DDBJ whole genome shotgun (WGS) entry which is preliminary data.</text>
</comment>
<dbReference type="SUPFAM" id="SSF51735">
    <property type="entry name" value="NAD(P)-binding Rossmann-fold domains"/>
    <property type="match status" value="1"/>
</dbReference>